<accession>A0ABU9T6L9</accession>
<feature type="binding site" evidence="9">
    <location>
        <position position="203"/>
    </location>
    <ligand>
        <name>ATP</name>
        <dbReference type="ChEBI" id="CHEBI:30616"/>
    </ligand>
</feature>
<keyword evidence="12" id="KW-1185">Reference proteome</keyword>
<dbReference type="Pfam" id="PF00162">
    <property type="entry name" value="PGK"/>
    <property type="match status" value="1"/>
</dbReference>
<feature type="binding site" evidence="9">
    <location>
        <begin position="61"/>
        <end position="64"/>
    </location>
    <ligand>
        <name>substrate</name>
    </ligand>
</feature>
<comment type="catalytic activity">
    <reaction evidence="1 9 10">
        <text>(2R)-3-phosphoglycerate + ATP = (2R)-3-phospho-glyceroyl phosphate + ADP</text>
        <dbReference type="Rhea" id="RHEA:14801"/>
        <dbReference type="ChEBI" id="CHEBI:30616"/>
        <dbReference type="ChEBI" id="CHEBI:57604"/>
        <dbReference type="ChEBI" id="CHEBI:58272"/>
        <dbReference type="ChEBI" id="CHEBI:456216"/>
        <dbReference type="EC" id="2.7.2.3"/>
    </reaction>
</comment>
<dbReference type="InterPro" id="IPR001576">
    <property type="entry name" value="Phosphoglycerate_kinase"/>
</dbReference>
<dbReference type="Gene3D" id="3.40.50.1260">
    <property type="entry name" value="Phosphoglycerate kinase, N-terminal domain"/>
    <property type="match status" value="2"/>
</dbReference>
<evidence type="ECO:0000256" key="3">
    <source>
        <dbReference type="ARBA" id="ARBA00011245"/>
    </source>
</evidence>
<dbReference type="HAMAP" id="MF_00145">
    <property type="entry name" value="Phosphoglyc_kinase"/>
    <property type="match status" value="1"/>
</dbReference>
<feature type="binding site" evidence="9">
    <location>
        <position position="120"/>
    </location>
    <ligand>
        <name>substrate</name>
    </ligand>
</feature>
<dbReference type="PIRSF" id="PIRSF000724">
    <property type="entry name" value="Pgk"/>
    <property type="match status" value="1"/>
</dbReference>
<dbReference type="Proteomes" id="UP001477870">
    <property type="component" value="Unassembled WGS sequence"/>
</dbReference>
<dbReference type="PANTHER" id="PTHR11406:SF23">
    <property type="entry name" value="PHOSPHOGLYCERATE KINASE 1, CHLOROPLASTIC-RELATED"/>
    <property type="match status" value="1"/>
</dbReference>
<sequence length="400" mass="42173">MTFKTLDDLPNDIAGKRALVRVDLNVPIVDGAVSDRTRLQRIAPTIEELSRKGVKVVLLAHFGRPNGKVVEEMSLRPIAQALEEVLDHRVDFAHNCIGAEAAKEVGEMTGGDIVLLENTRFHEGEEKNDAAFAKALAENGDIYINDAFSAAHRAHASTEGLAHLLPAFAGRTMEAELNALNKALGDPKRPLGAVVGGAKVSTKIDLLENLVGKLDVLIIGGGMANTFIAANGAEMGASLQEADMHDKAKAIMAAAEKSGCRIVLPVDGRVTTEFAPNAPTESITFDSETKLRDDQMSLDAGDEAVKNVIAEFDKLNTLIWNGPFGVFEMPPFDTATMATAKAAAALTKSGRLISVAGGGDTVSALNQAGVAGDFTYISTAGGAFLEWMEGKELPGVKALG</sequence>
<dbReference type="RefSeq" id="WP_342848197.1">
    <property type="nucleotide sequence ID" value="NZ_JBBMQO010000004.1"/>
</dbReference>
<evidence type="ECO:0000313" key="12">
    <source>
        <dbReference type="Proteomes" id="UP001477870"/>
    </source>
</evidence>
<comment type="pathway">
    <text evidence="9">Carbohydrate degradation; glycolysis; pyruvate from D-glyceraldehyde 3-phosphate: step 2/5.</text>
</comment>
<reference evidence="11 12" key="1">
    <citation type="submission" date="2024-03" db="EMBL/GenBank/DDBJ databases">
        <title>Community enrichment and isolation of bacterial strains for fucoidan degradation.</title>
        <authorList>
            <person name="Sichert A."/>
        </authorList>
    </citation>
    <scope>NUCLEOTIDE SEQUENCE [LARGE SCALE GENOMIC DNA]</scope>
    <source>
        <strain evidence="11 12">AS62</strain>
    </source>
</reference>
<keyword evidence="6 9" id="KW-0547">Nucleotide-binding</keyword>
<comment type="subunit">
    <text evidence="3 9">Monomer.</text>
</comment>
<keyword evidence="8 9" id="KW-0067">ATP-binding</keyword>
<evidence type="ECO:0000256" key="7">
    <source>
        <dbReference type="ARBA" id="ARBA00022777"/>
    </source>
</evidence>
<evidence type="ECO:0000256" key="5">
    <source>
        <dbReference type="ARBA" id="ARBA00022679"/>
    </source>
</evidence>
<evidence type="ECO:0000256" key="6">
    <source>
        <dbReference type="ARBA" id="ARBA00022741"/>
    </source>
</evidence>
<comment type="caution">
    <text evidence="11">The sequence shown here is derived from an EMBL/GenBank/DDBJ whole genome shotgun (WGS) entry which is preliminary data.</text>
</comment>
<gene>
    <name evidence="9" type="primary">pgk</name>
    <name evidence="11" type="ORF">WNY59_09185</name>
</gene>
<dbReference type="PRINTS" id="PR00477">
    <property type="entry name" value="PHGLYCKINASE"/>
</dbReference>
<feature type="binding site" evidence="9">
    <location>
        <position position="328"/>
    </location>
    <ligand>
        <name>ATP</name>
        <dbReference type="ChEBI" id="CHEBI:30616"/>
    </ligand>
</feature>
<protein>
    <recommendedName>
        <fullName evidence="4 9">Phosphoglycerate kinase</fullName>
        <ecNumber evidence="4 9">2.7.2.3</ecNumber>
    </recommendedName>
</protein>
<dbReference type="GO" id="GO:0004618">
    <property type="term" value="F:phosphoglycerate kinase activity"/>
    <property type="evidence" value="ECO:0007669"/>
    <property type="project" value="UniProtKB-EC"/>
</dbReference>
<feature type="binding site" evidence="9">
    <location>
        <position position="38"/>
    </location>
    <ligand>
        <name>substrate</name>
    </ligand>
</feature>
<evidence type="ECO:0000313" key="11">
    <source>
        <dbReference type="EMBL" id="MEM5501763.1"/>
    </source>
</evidence>
<name>A0ABU9T6L9_9HYPH</name>
<keyword evidence="9" id="KW-0324">Glycolysis</keyword>
<keyword evidence="5 9" id="KW-0808">Transferase</keyword>
<dbReference type="InterPro" id="IPR036043">
    <property type="entry name" value="Phosphoglycerate_kinase_sf"/>
</dbReference>
<feature type="binding site" evidence="9">
    <location>
        <begin position="358"/>
        <end position="361"/>
    </location>
    <ligand>
        <name>ATP</name>
        <dbReference type="ChEBI" id="CHEBI:30616"/>
    </ligand>
</feature>
<comment type="subcellular location">
    <subcellularLocation>
        <location evidence="9">Cytoplasm</location>
    </subcellularLocation>
</comment>
<evidence type="ECO:0000256" key="1">
    <source>
        <dbReference type="ARBA" id="ARBA00000642"/>
    </source>
</evidence>
<dbReference type="EC" id="2.7.2.3" evidence="4 9"/>
<feature type="binding site" evidence="9">
    <location>
        <position position="153"/>
    </location>
    <ligand>
        <name>substrate</name>
    </ligand>
</feature>
<keyword evidence="9" id="KW-0963">Cytoplasm</keyword>
<keyword evidence="7 9" id="KW-0418">Kinase</keyword>
<evidence type="ECO:0000256" key="4">
    <source>
        <dbReference type="ARBA" id="ARBA00013061"/>
    </source>
</evidence>
<dbReference type="InterPro" id="IPR015824">
    <property type="entry name" value="Phosphoglycerate_kinase_N"/>
</dbReference>
<comment type="caution">
    <text evidence="9">Lacks conserved residue(s) required for the propagation of feature annotation.</text>
</comment>
<proteinExistence type="inferred from homology"/>
<evidence type="ECO:0000256" key="2">
    <source>
        <dbReference type="ARBA" id="ARBA00008982"/>
    </source>
</evidence>
<feature type="binding site" evidence="9">
    <location>
        <begin position="23"/>
        <end position="25"/>
    </location>
    <ligand>
        <name>substrate</name>
    </ligand>
</feature>
<dbReference type="PANTHER" id="PTHR11406">
    <property type="entry name" value="PHOSPHOGLYCERATE KINASE"/>
    <property type="match status" value="1"/>
</dbReference>
<evidence type="ECO:0000256" key="9">
    <source>
        <dbReference type="HAMAP-Rule" id="MF_00145"/>
    </source>
</evidence>
<evidence type="ECO:0000256" key="10">
    <source>
        <dbReference type="RuleBase" id="RU000532"/>
    </source>
</evidence>
<dbReference type="SUPFAM" id="SSF53748">
    <property type="entry name" value="Phosphoglycerate kinase"/>
    <property type="match status" value="1"/>
</dbReference>
<organism evidence="11 12">
    <name type="scientific">Ahrensia kielensis</name>
    <dbReference type="NCBI Taxonomy" id="76980"/>
    <lineage>
        <taxon>Bacteria</taxon>
        <taxon>Pseudomonadati</taxon>
        <taxon>Pseudomonadota</taxon>
        <taxon>Alphaproteobacteria</taxon>
        <taxon>Hyphomicrobiales</taxon>
        <taxon>Ahrensiaceae</taxon>
        <taxon>Ahrensia</taxon>
    </lineage>
</organism>
<dbReference type="EMBL" id="JBBMQO010000004">
    <property type="protein sequence ID" value="MEM5501763.1"/>
    <property type="molecule type" value="Genomic_DNA"/>
</dbReference>
<comment type="similarity">
    <text evidence="2 9 10">Belongs to the phosphoglycerate kinase family.</text>
</comment>
<evidence type="ECO:0000256" key="8">
    <source>
        <dbReference type="ARBA" id="ARBA00022840"/>
    </source>
</evidence>